<gene>
    <name evidence="3" type="ORF">TrCOL_g4843</name>
</gene>
<feature type="chain" id="PRO_5040928661" description="HNH nuclease domain-containing protein" evidence="1">
    <location>
        <begin position="26"/>
        <end position="286"/>
    </location>
</feature>
<accession>A0A9W7GNU8</accession>
<dbReference type="InterPro" id="IPR052892">
    <property type="entry name" value="NA-targeting_endonuclease"/>
</dbReference>
<dbReference type="Pfam" id="PF01844">
    <property type="entry name" value="HNH"/>
    <property type="match status" value="1"/>
</dbReference>
<comment type="caution">
    <text evidence="3">The sequence shown here is derived from an EMBL/GenBank/DDBJ whole genome shotgun (WGS) entry which is preliminary data.</text>
</comment>
<proteinExistence type="predicted"/>
<dbReference type="OrthoDB" id="2127950at2759"/>
<keyword evidence="4" id="KW-1185">Reference proteome</keyword>
<evidence type="ECO:0000259" key="2">
    <source>
        <dbReference type="SMART" id="SM00507"/>
    </source>
</evidence>
<evidence type="ECO:0000256" key="1">
    <source>
        <dbReference type="SAM" id="SignalP"/>
    </source>
</evidence>
<name>A0A9W7GNU8_9STRA</name>
<protein>
    <recommendedName>
        <fullName evidence="2">HNH nuclease domain-containing protein</fullName>
    </recommendedName>
</protein>
<dbReference type="InterPro" id="IPR002711">
    <property type="entry name" value="HNH"/>
</dbReference>
<feature type="signal peptide" evidence="1">
    <location>
        <begin position="1"/>
        <end position="25"/>
    </location>
</feature>
<keyword evidence="1" id="KW-0732">Signal</keyword>
<evidence type="ECO:0000313" key="4">
    <source>
        <dbReference type="Proteomes" id="UP001165065"/>
    </source>
</evidence>
<dbReference type="PANTHER" id="PTHR33877">
    <property type="entry name" value="SLL1193 PROTEIN"/>
    <property type="match status" value="1"/>
</dbReference>
<dbReference type="InterPro" id="IPR003615">
    <property type="entry name" value="HNH_nuc"/>
</dbReference>
<dbReference type="CDD" id="cd00085">
    <property type="entry name" value="HNHc"/>
    <property type="match status" value="1"/>
</dbReference>
<reference evidence="4" key="1">
    <citation type="journal article" date="2023" name="Commun. Biol.">
        <title>Genome analysis of Parmales, the sister group of diatoms, reveals the evolutionary specialization of diatoms from phago-mixotrophs to photoautotrophs.</title>
        <authorList>
            <person name="Ban H."/>
            <person name="Sato S."/>
            <person name="Yoshikawa S."/>
            <person name="Yamada K."/>
            <person name="Nakamura Y."/>
            <person name="Ichinomiya M."/>
            <person name="Sato N."/>
            <person name="Blanc-Mathieu R."/>
            <person name="Endo H."/>
            <person name="Kuwata A."/>
            <person name="Ogata H."/>
        </authorList>
    </citation>
    <scope>NUCLEOTIDE SEQUENCE [LARGE SCALE GENOMIC DNA]</scope>
</reference>
<dbReference type="Proteomes" id="UP001165065">
    <property type="component" value="Unassembled WGS sequence"/>
</dbReference>
<evidence type="ECO:0000313" key="3">
    <source>
        <dbReference type="EMBL" id="GMI47903.1"/>
    </source>
</evidence>
<dbReference type="AlphaFoldDB" id="A0A9W7GNU8"/>
<dbReference type="SMART" id="SM00507">
    <property type="entry name" value="HNHc"/>
    <property type="match status" value="1"/>
</dbReference>
<dbReference type="EMBL" id="BRYA01000365">
    <property type="protein sequence ID" value="GMI47903.1"/>
    <property type="molecule type" value="Genomic_DNA"/>
</dbReference>
<dbReference type="Gene3D" id="1.10.30.50">
    <property type="match status" value="1"/>
</dbReference>
<feature type="domain" description="HNH nuclease" evidence="2">
    <location>
        <begin position="161"/>
        <end position="214"/>
    </location>
</feature>
<sequence>MSSVGYAIFFLLTLVFLLSTPYCEGYNSQPNHIPKTRKVKGTASAKQTTRIKKTGGTKKFNVMNRGLARAEDTVTDRSGESRKQIPYSAFPSLVLNADYQPLSFTPLSLWSWQEAIKAVFSGRVTVVESYDVKISSCSITVPLPSVIALHEYVAQDTTPSFTRRNIFLRDNYRCQYCGVKGTYGELTLDHVVPRCKGGGLNWGNAVTACTRCNCLKGSLPLKEAEKKLGHNLRMQPRRPTKRELDRMASRRGGVRVHESWLQYLGNNWGEEGGGVEMKKDKDKLDK</sequence>
<organism evidence="3 4">
    <name type="scientific">Triparma columacea</name>
    <dbReference type="NCBI Taxonomy" id="722753"/>
    <lineage>
        <taxon>Eukaryota</taxon>
        <taxon>Sar</taxon>
        <taxon>Stramenopiles</taxon>
        <taxon>Ochrophyta</taxon>
        <taxon>Bolidophyceae</taxon>
        <taxon>Parmales</taxon>
        <taxon>Triparmaceae</taxon>
        <taxon>Triparma</taxon>
    </lineage>
</organism>
<dbReference type="PANTHER" id="PTHR33877:SF2">
    <property type="entry name" value="OS07G0170200 PROTEIN"/>
    <property type="match status" value="1"/>
</dbReference>